<reference evidence="2" key="2">
    <citation type="submission" date="2020-11" db="EMBL/GenBank/DDBJ databases">
        <authorList>
            <person name="Cecchin M."/>
            <person name="Marcolungo L."/>
            <person name="Rossato M."/>
            <person name="Girolomoni L."/>
            <person name="Cosentino E."/>
            <person name="Cuine S."/>
            <person name="Li-Beisson Y."/>
            <person name="Delledonne M."/>
            <person name="Ballottari M."/>
        </authorList>
    </citation>
    <scope>NUCLEOTIDE SEQUENCE</scope>
    <source>
        <strain evidence="2">211/11P</strain>
        <tissue evidence="2">Whole cell</tissue>
    </source>
</reference>
<dbReference type="OrthoDB" id="514840at2759"/>
<dbReference type="AlphaFoldDB" id="A0A9D4YX69"/>
<reference evidence="2" key="1">
    <citation type="journal article" date="2019" name="Plant J.">
        <title>Chlorella vulgaris genome assembly and annotation reveals the molecular basis for metabolic acclimation to high light conditions.</title>
        <authorList>
            <person name="Cecchin M."/>
            <person name="Marcolungo L."/>
            <person name="Rossato M."/>
            <person name="Girolomoni L."/>
            <person name="Cosentino E."/>
            <person name="Cuine S."/>
            <person name="Li-Beisson Y."/>
            <person name="Delledonne M."/>
            <person name="Ballottari M."/>
        </authorList>
    </citation>
    <scope>NUCLEOTIDE SEQUENCE</scope>
    <source>
        <strain evidence="2">211/11P</strain>
    </source>
</reference>
<keyword evidence="3" id="KW-1185">Reference proteome</keyword>
<dbReference type="Proteomes" id="UP001055712">
    <property type="component" value="Unassembled WGS sequence"/>
</dbReference>
<dbReference type="EMBL" id="SIDB01000006">
    <property type="protein sequence ID" value="KAI3431551.1"/>
    <property type="molecule type" value="Genomic_DNA"/>
</dbReference>
<evidence type="ECO:0000256" key="1">
    <source>
        <dbReference type="SAM" id="MobiDB-lite"/>
    </source>
</evidence>
<protein>
    <submittedName>
        <fullName evidence="2">Uncharacterized protein</fullName>
    </submittedName>
</protein>
<proteinExistence type="predicted"/>
<comment type="caution">
    <text evidence="2">The sequence shown here is derived from an EMBL/GenBank/DDBJ whole genome shotgun (WGS) entry which is preliminary data.</text>
</comment>
<sequence length="143" mass="15513">MQAVGRALFSLRGACSTAVGRLAGTRALSAAADAEGAAAAPKKNKNIRPTLQEQEGAKSKLFNILGASAEPLTSAQIWEQAEQQGLKSKRFAKQMLQEMRKAGWIKTLPLTGYKKTKVHGFRINHKRQEERQAKLAAPQSKGT</sequence>
<evidence type="ECO:0000313" key="2">
    <source>
        <dbReference type="EMBL" id="KAI3431551.1"/>
    </source>
</evidence>
<gene>
    <name evidence="2" type="ORF">D9Q98_004600</name>
</gene>
<name>A0A9D4YX69_CHLVU</name>
<feature type="region of interest" description="Disordered" evidence="1">
    <location>
        <begin position="34"/>
        <end position="54"/>
    </location>
</feature>
<organism evidence="2 3">
    <name type="scientific">Chlorella vulgaris</name>
    <name type="common">Green alga</name>
    <dbReference type="NCBI Taxonomy" id="3077"/>
    <lineage>
        <taxon>Eukaryota</taxon>
        <taxon>Viridiplantae</taxon>
        <taxon>Chlorophyta</taxon>
        <taxon>core chlorophytes</taxon>
        <taxon>Trebouxiophyceae</taxon>
        <taxon>Chlorellales</taxon>
        <taxon>Chlorellaceae</taxon>
        <taxon>Chlorella clade</taxon>
        <taxon>Chlorella</taxon>
    </lineage>
</organism>
<accession>A0A9D4YX69</accession>
<evidence type="ECO:0000313" key="3">
    <source>
        <dbReference type="Proteomes" id="UP001055712"/>
    </source>
</evidence>